<comment type="similarity">
    <text evidence="1">Belongs to the canopy family.</text>
</comment>
<evidence type="ECO:0000313" key="6">
    <source>
        <dbReference type="EMBL" id="KAK7507216.1"/>
    </source>
</evidence>
<dbReference type="InterPro" id="IPR021852">
    <property type="entry name" value="DUF3456"/>
</dbReference>
<dbReference type="Proteomes" id="UP001519460">
    <property type="component" value="Unassembled WGS sequence"/>
</dbReference>
<proteinExistence type="inferred from homology"/>
<dbReference type="PANTHER" id="PTHR15382:SF8">
    <property type="entry name" value="CANOPY B"/>
    <property type="match status" value="1"/>
</dbReference>
<reference evidence="6 7" key="1">
    <citation type="journal article" date="2023" name="Sci. Data">
        <title>Genome assembly of the Korean intertidal mud-creeper Batillaria attramentaria.</title>
        <authorList>
            <person name="Patra A.K."/>
            <person name="Ho P.T."/>
            <person name="Jun S."/>
            <person name="Lee S.J."/>
            <person name="Kim Y."/>
            <person name="Won Y.J."/>
        </authorList>
    </citation>
    <scope>NUCLEOTIDE SEQUENCE [LARGE SCALE GENOMIC DNA]</scope>
    <source>
        <strain evidence="6">Wonlab-2016</strain>
    </source>
</reference>
<comment type="caution">
    <text evidence="6">The sequence shown here is derived from an EMBL/GenBank/DDBJ whole genome shotgun (WGS) entry which is preliminary data.</text>
</comment>
<evidence type="ECO:0000256" key="3">
    <source>
        <dbReference type="SAM" id="MobiDB-lite"/>
    </source>
</evidence>
<evidence type="ECO:0000256" key="1">
    <source>
        <dbReference type="ARBA" id="ARBA00007285"/>
    </source>
</evidence>
<dbReference type="AlphaFoldDB" id="A0ABD0M700"/>
<dbReference type="Pfam" id="PF11938">
    <property type="entry name" value="DUF3456"/>
    <property type="match status" value="1"/>
</dbReference>
<name>A0ABD0M700_9CAEN</name>
<evidence type="ECO:0000313" key="7">
    <source>
        <dbReference type="Proteomes" id="UP001519460"/>
    </source>
</evidence>
<dbReference type="EMBL" id="JACVVK020000004">
    <property type="protein sequence ID" value="KAK7507216.1"/>
    <property type="molecule type" value="Genomic_DNA"/>
</dbReference>
<feature type="compositionally biased region" description="Basic and acidic residues" evidence="3">
    <location>
        <begin position="220"/>
        <end position="237"/>
    </location>
</feature>
<dbReference type="PANTHER" id="PTHR15382">
    <property type="entry name" value="CTG4A-RELATED"/>
    <property type="match status" value="1"/>
</dbReference>
<organism evidence="6 7">
    <name type="scientific">Batillaria attramentaria</name>
    <dbReference type="NCBI Taxonomy" id="370345"/>
    <lineage>
        <taxon>Eukaryota</taxon>
        <taxon>Metazoa</taxon>
        <taxon>Spiralia</taxon>
        <taxon>Lophotrochozoa</taxon>
        <taxon>Mollusca</taxon>
        <taxon>Gastropoda</taxon>
        <taxon>Caenogastropoda</taxon>
        <taxon>Sorbeoconcha</taxon>
        <taxon>Cerithioidea</taxon>
        <taxon>Batillariidae</taxon>
        <taxon>Batillaria</taxon>
    </lineage>
</organism>
<feature type="compositionally biased region" description="Basic and acidic residues" evidence="3">
    <location>
        <begin position="263"/>
        <end position="272"/>
    </location>
</feature>
<keyword evidence="2 4" id="KW-0732">Signal</keyword>
<evidence type="ECO:0000259" key="5">
    <source>
        <dbReference type="Pfam" id="PF11938"/>
    </source>
</evidence>
<accession>A0ABD0M700</accession>
<feature type="domain" description="DUF3456" evidence="5">
    <location>
        <begin position="44"/>
        <end position="200"/>
    </location>
</feature>
<protein>
    <recommendedName>
        <fullName evidence="5">DUF3456 domain-containing protein</fullName>
    </recommendedName>
</protein>
<evidence type="ECO:0000256" key="2">
    <source>
        <dbReference type="ARBA" id="ARBA00022729"/>
    </source>
</evidence>
<gene>
    <name evidence="6" type="ORF">BaRGS_00001151</name>
</gene>
<keyword evidence="7" id="KW-1185">Reference proteome</keyword>
<feature type="signal peptide" evidence="4">
    <location>
        <begin position="1"/>
        <end position="20"/>
    </location>
</feature>
<sequence length="272" mass="31109">MNLFGFSVTLLALSFTLVCAEGEKGEEEEEEIEAPKGIRDPTLCEVCKYLAVELQGRLDETGKSKEVIETGHGLDPKYRKRKDYKKSELRLIEAVQEPHVCDRILEYNVHAERKKSLRYAKGQSETMRTLHGLVDKGVKVELGIPYELWDQPSAEITNMQRICFKLVEELEEDIEDWYYGPQEERLIEYICRDRVLKGQDTKCLYEEFVPKGEDEEEENPKDKKPEQQEKKANDLKGDTGTPSSGMPPTPTPASDAGDSQTNEESKETKDEL</sequence>
<feature type="region of interest" description="Disordered" evidence="3">
    <location>
        <begin position="208"/>
        <end position="272"/>
    </location>
</feature>
<feature type="chain" id="PRO_5044763835" description="DUF3456 domain-containing protein" evidence="4">
    <location>
        <begin position="21"/>
        <end position="272"/>
    </location>
</feature>
<evidence type="ECO:0000256" key="4">
    <source>
        <dbReference type="SAM" id="SignalP"/>
    </source>
</evidence>